<evidence type="ECO:0000313" key="1">
    <source>
        <dbReference type="EMBL" id="AZQ65619.1"/>
    </source>
</evidence>
<dbReference type="OrthoDB" id="839292at2"/>
<evidence type="ECO:0008006" key="3">
    <source>
        <dbReference type="Google" id="ProtNLM"/>
    </source>
</evidence>
<dbReference type="KEGG" id="fll:EI427_25630"/>
<evidence type="ECO:0000313" key="2">
    <source>
        <dbReference type="Proteomes" id="UP000267268"/>
    </source>
</evidence>
<keyword evidence="1" id="KW-0614">Plasmid</keyword>
<dbReference type="EMBL" id="CP034564">
    <property type="protein sequence ID" value="AZQ65619.1"/>
    <property type="molecule type" value="Genomic_DNA"/>
</dbReference>
<geneLocation type="plasmid" evidence="1">
    <name>unnamed1</name>
</geneLocation>
<dbReference type="AlphaFoldDB" id="A0A3Q9FVQ9"/>
<reference evidence="1 2" key="1">
    <citation type="submission" date="2018-12" db="EMBL/GenBank/DDBJ databases">
        <title>Flammeovirga pectinis sp. nov., isolated from the gut of the Korean scallop, Patinopecten yessoensis.</title>
        <authorList>
            <person name="Bae J.-W."/>
            <person name="Jeong Y.-S."/>
            <person name="Kang W."/>
        </authorList>
    </citation>
    <scope>NUCLEOTIDE SEQUENCE [LARGE SCALE GENOMIC DNA]</scope>
    <source>
        <strain evidence="1 2">L12M1</strain>
        <plasmid evidence="1 2">unnamed1</plasmid>
    </source>
</reference>
<name>A0A3Q9FVQ9_9BACT</name>
<protein>
    <recommendedName>
        <fullName evidence="3">HNH endonuclease</fullName>
    </recommendedName>
</protein>
<proteinExistence type="predicted"/>
<dbReference type="Proteomes" id="UP000267268">
    <property type="component" value="Plasmid unnamed1"/>
</dbReference>
<gene>
    <name evidence="1" type="ORF">EI427_25630</name>
</gene>
<dbReference type="Gene3D" id="3.30.40.220">
    <property type="match status" value="1"/>
</dbReference>
<keyword evidence="2" id="KW-1185">Reference proteome</keyword>
<organism evidence="1 2">
    <name type="scientific">Flammeovirga pectinis</name>
    <dbReference type="NCBI Taxonomy" id="2494373"/>
    <lineage>
        <taxon>Bacteria</taxon>
        <taxon>Pseudomonadati</taxon>
        <taxon>Bacteroidota</taxon>
        <taxon>Cytophagia</taxon>
        <taxon>Cytophagales</taxon>
        <taxon>Flammeovirgaceae</taxon>
        <taxon>Flammeovirga</taxon>
    </lineage>
</organism>
<sequence>MNMTSIEKRYFELKYNHKINEFYKIDDLKNWSVGTAKSKYKRLDDFYCDELSISVKELEKVINGFKEYHHLYQKYFNEYRKEFFADPKTLIEWFNNQNNSCHYCDITQEEVLKIVDLRGGNMTLNNLQKRSKGSLEIEKLDSNKGYTFDNSVLACPFCNNAKSNLISDEDWKLHFSKPMRKYLQSLIQEK</sequence>
<accession>A0A3Q9FVQ9</accession>